<evidence type="ECO:0000313" key="2">
    <source>
        <dbReference type="WBParaSite" id="HCON_00000680-00001"/>
    </source>
</evidence>
<protein>
    <submittedName>
        <fullName evidence="2">Protein-serine/threonine kinase</fullName>
    </submittedName>
</protein>
<reference evidence="2" key="1">
    <citation type="submission" date="2020-12" db="UniProtKB">
        <authorList>
            <consortium name="WormBaseParasite"/>
        </authorList>
    </citation>
    <scope>IDENTIFICATION</scope>
    <source>
        <strain evidence="2">MHco3</strain>
    </source>
</reference>
<dbReference type="Proteomes" id="UP000025227">
    <property type="component" value="Unplaced"/>
</dbReference>
<dbReference type="AlphaFoldDB" id="A0A7I4XSL2"/>
<dbReference type="WBParaSite" id="HCON_00000680-00001">
    <property type="protein sequence ID" value="HCON_00000680-00001"/>
    <property type="gene ID" value="HCON_00000680"/>
</dbReference>
<organism evidence="1 2">
    <name type="scientific">Haemonchus contortus</name>
    <name type="common">Barber pole worm</name>
    <dbReference type="NCBI Taxonomy" id="6289"/>
    <lineage>
        <taxon>Eukaryota</taxon>
        <taxon>Metazoa</taxon>
        <taxon>Ecdysozoa</taxon>
        <taxon>Nematoda</taxon>
        <taxon>Chromadorea</taxon>
        <taxon>Rhabditida</taxon>
        <taxon>Rhabditina</taxon>
        <taxon>Rhabditomorpha</taxon>
        <taxon>Strongyloidea</taxon>
        <taxon>Trichostrongylidae</taxon>
        <taxon>Haemonchus</taxon>
    </lineage>
</organism>
<evidence type="ECO:0000313" key="1">
    <source>
        <dbReference type="Proteomes" id="UP000025227"/>
    </source>
</evidence>
<proteinExistence type="predicted"/>
<keyword evidence="1" id="KW-1185">Reference proteome</keyword>
<sequence length="110" mass="12603">MERHARKSLASSCSAPAFASKVFSDCNAENWTRKSEYTKKEERIQMVSTTMDAHEKLLEMAREVLFRADAHHGKGFLSPDATHSRRKTVTELYSQFLGHNIDDWMAAQLK</sequence>
<name>A0A7I4XSL2_HAECO</name>
<accession>A0A7I4XSL2</accession>